<feature type="region of interest" description="Disordered" evidence="1">
    <location>
        <begin position="53"/>
        <end position="72"/>
    </location>
</feature>
<feature type="non-terminal residue" evidence="2">
    <location>
        <position position="148"/>
    </location>
</feature>
<comment type="caution">
    <text evidence="2">The sequence shown here is derived from an EMBL/GenBank/DDBJ whole genome shotgun (WGS) entry which is preliminary data.</text>
</comment>
<dbReference type="EMBL" id="CAJNJA010000002">
    <property type="protein sequence ID" value="CAE7150645.1"/>
    <property type="molecule type" value="Genomic_DNA"/>
</dbReference>
<proteinExistence type="predicted"/>
<organism evidence="2 3">
    <name type="scientific">Symbiodinium necroappetens</name>
    <dbReference type="NCBI Taxonomy" id="1628268"/>
    <lineage>
        <taxon>Eukaryota</taxon>
        <taxon>Sar</taxon>
        <taxon>Alveolata</taxon>
        <taxon>Dinophyceae</taxon>
        <taxon>Suessiales</taxon>
        <taxon>Symbiodiniaceae</taxon>
        <taxon>Symbiodinium</taxon>
    </lineage>
</organism>
<name>A0A812IPD4_9DINO</name>
<gene>
    <name evidence="2" type="ORF">SNEC2469_LOCUS180</name>
</gene>
<evidence type="ECO:0000256" key="1">
    <source>
        <dbReference type="SAM" id="MobiDB-lite"/>
    </source>
</evidence>
<protein>
    <submittedName>
        <fullName evidence="2">Uncharacterized protein</fullName>
    </submittedName>
</protein>
<evidence type="ECO:0000313" key="2">
    <source>
        <dbReference type="EMBL" id="CAE7150645.1"/>
    </source>
</evidence>
<accession>A0A812IPD4</accession>
<dbReference type="AlphaFoldDB" id="A0A812IPD4"/>
<sequence length="148" mass="16249">RLALFSSPLLSMQQGGSTLADKDAVQRLKACPTNIFEQIAFDIEDTVTKAMLAQTGKEEEDSDVPEESKTPIFPVLDSPKRSVCGGCLVTPVSNIGVSDMLNLDVAYDSTTLLGPTEAEWLKQKREEDEEYLLYLKSQSPDGLPLVRL</sequence>
<keyword evidence="3" id="KW-1185">Reference proteome</keyword>
<evidence type="ECO:0000313" key="3">
    <source>
        <dbReference type="Proteomes" id="UP000601435"/>
    </source>
</evidence>
<dbReference type="Proteomes" id="UP000601435">
    <property type="component" value="Unassembled WGS sequence"/>
</dbReference>
<reference evidence="2" key="1">
    <citation type="submission" date="2021-02" db="EMBL/GenBank/DDBJ databases">
        <authorList>
            <person name="Dougan E. K."/>
            <person name="Rhodes N."/>
            <person name="Thang M."/>
            <person name="Chan C."/>
        </authorList>
    </citation>
    <scope>NUCLEOTIDE SEQUENCE</scope>
</reference>